<accession>A7TQU4</accession>
<evidence type="ECO:0000256" key="5">
    <source>
        <dbReference type="ARBA" id="ARBA00023136"/>
    </source>
</evidence>
<protein>
    <recommendedName>
        <fullName evidence="6">Stress-associated endoplasmic reticulum protein</fullName>
    </recommendedName>
</protein>
<reference evidence="8 9" key="1">
    <citation type="journal article" date="2007" name="Proc. Natl. Acad. Sci. U.S.A.">
        <title>Independent sorting-out of thousands of duplicated gene pairs in two yeast species descended from a whole-genome duplication.</title>
        <authorList>
            <person name="Scannell D.R."/>
            <person name="Frank A.C."/>
            <person name="Conant G.C."/>
            <person name="Byrne K.P."/>
            <person name="Woolfit M."/>
            <person name="Wolfe K.H."/>
        </authorList>
    </citation>
    <scope>NUCLEOTIDE SEQUENCE [LARGE SCALE GENOMIC DNA]</scope>
    <source>
        <strain evidence="9">ATCC 22028 / DSM 70294 / BCRC 21397 / CBS 2163 / NBRC 10782 / NRRL Y-8283 / UCD 57-17</strain>
    </source>
</reference>
<evidence type="ECO:0000256" key="7">
    <source>
        <dbReference type="SAM" id="MobiDB-lite"/>
    </source>
</evidence>
<name>A7TQU4_VANPO</name>
<dbReference type="EMBL" id="DS480464">
    <property type="protein sequence ID" value="EDO15352.1"/>
    <property type="molecule type" value="Genomic_DNA"/>
</dbReference>
<gene>
    <name evidence="8" type="ORF">Kpol_457p3</name>
</gene>
<evidence type="ECO:0000256" key="3">
    <source>
        <dbReference type="ARBA" id="ARBA00022824"/>
    </source>
</evidence>
<dbReference type="FunCoup" id="A7TQU4">
    <property type="interactions" value="41"/>
</dbReference>
<dbReference type="GO" id="GO:0005789">
    <property type="term" value="C:endoplasmic reticulum membrane"/>
    <property type="evidence" value="ECO:0007669"/>
    <property type="project" value="UniProtKB-SubCell"/>
</dbReference>
<evidence type="ECO:0000256" key="6">
    <source>
        <dbReference type="RuleBase" id="RU364120"/>
    </source>
</evidence>
<dbReference type="Proteomes" id="UP000000267">
    <property type="component" value="Unassembled WGS sequence"/>
</dbReference>
<feature type="compositionally biased region" description="Basic and acidic residues" evidence="7">
    <location>
        <begin position="10"/>
        <end position="23"/>
    </location>
</feature>
<dbReference type="GeneID" id="5543442"/>
<proteinExistence type="inferred from homology"/>
<organism evidence="9">
    <name type="scientific">Vanderwaltozyma polyspora (strain ATCC 22028 / DSM 70294 / BCRC 21397 / CBS 2163 / NBRC 10782 / NRRL Y-8283 / UCD 57-17)</name>
    <name type="common">Kluyveromyces polysporus</name>
    <dbReference type="NCBI Taxonomy" id="436907"/>
    <lineage>
        <taxon>Eukaryota</taxon>
        <taxon>Fungi</taxon>
        <taxon>Dikarya</taxon>
        <taxon>Ascomycota</taxon>
        <taxon>Saccharomycotina</taxon>
        <taxon>Saccharomycetes</taxon>
        <taxon>Saccharomycetales</taxon>
        <taxon>Saccharomycetaceae</taxon>
        <taxon>Vanderwaltozyma</taxon>
    </lineage>
</organism>
<dbReference type="OrthoDB" id="16679at2759"/>
<feature type="transmembrane region" description="Helical" evidence="6">
    <location>
        <begin position="44"/>
        <end position="65"/>
    </location>
</feature>
<keyword evidence="5 6" id="KW-0472">Membrane</keyword>
<evidence type="ECO:0000256" key="1">
    <source>
        <dbReference type="ARBA" id="ARBA00005500"/>
    </source>
</evidence>
<dbReference type="InParanoid" id="A7TQU4"/>
<evidence type="ECO:0000313" key="9">
    <source>
        <dbReference type="Proteomes" id="UP000000267"/>
    </source>
</evidence>
<comment type="subcellular location">
    <subcellularLocation>
        <location evidence="6">Membrane</location>
        <topology evidence="6">Single-pass membrane protein</topology>
    </subcellularLocation>
    <subcellularLocation>
        <location evidence="6">Endoplasmic reticulum membrane</location>
        <topology evidence="6">Single-pass membrane protein</topology>
    </subcellularLocation>
</comment>
<dbReference type="Pfam" id="PF06624">
    <property type="entry name" value="RAMP4"/>
    <property type="match status" value="1"/>
</dbReference>
<evidence type="ECO:0000256" key="4">
    <source>
        <dbReference type="ARBA" id="ARBA00022989"/>
    </source>
</evidence>
<dbReference type="OMA" id="ANEKFYK"/>
<dbReference type="AlphaFoldDB" id="A7TQU4"/>
<evidence type="ECO:0000256" key="2">
    <source>
        <dbReference type="ARBA" id="ARBA00022692"/>
    </source>
</evidence>
<sequence>MANQLLKKRAANEKFAKRNEQHRKLGKKKSKLGSSQESTPISKIWIYILAFLIVGGGILELFSFFF</sequence>
<comment type="similarity">
    <text evidence="1 6">Belongs to the RAMP4 family.</text>
</comment>
<keyword evidence="9" id="KW-1185">Reference proteome</keyword>
<evidence type="ECO:0000313" key="8">
    <source>
        <dbReference type="EMBL" id="EDO15352.1"/>
    </source>
</evidence>
<dbReference type="GO" id="GO:0009306">
    <property type="term" value="P:protein secretion"/>
    <property type="evidence" value="ECO:0007669"/>
    <property type="project" value="EnsemblFungi"/>
</dbReference>
<keyword evidence="2 6" id="KW-0812">Transmembrane</keyword>
<dbReference type="HOGENOM" id="CLU_182424_0_1_1"/>
<feature type="region of interest" description="Disordered" evidence="7">
    <location>
        <begin position="1"/>
        <end position="38"/>
    </location>
</feature>
<dbReference type="PhylomeDB" id="A7TQU4"/>
<keyword evidence="3 6" id="KW-0256">Endoplasmic reticulum</keyword>
<dbReference type="KEGG" id="vpo:Kpol_457p3"/>
<keyword evidence="4 6" id="KW-1133">Transmembrane helix</keyword>
<dbReference type="InterPro" id="IPR010580">
    <property type="entry name" value="ER_stress-assoc"/>
</dbReference>
<dbReference type="RefSeq" id="XP_001643210.1">
    <property type="nucleotide sequence ID" value="XM_001643160.1"/>
</dbReference>
<comment type="function">
    <text evidence="6">Interacts with target proteins during translocation into the lumen of the endoplasmic reticulum. Protects unfolded target proteins against degradation and facilitate correct glycosylation.</text>
</comment>
<dbReference type="eggNOG" id="ENOG502SDGZ">
    <property type="taxonomic scope" value="Eukaryota"/>
</dbReference>